<evidence type="ECO:0000313" key="2">
    <source>
        <dbReference type="EMBL" id="KAH9321310.1"/>
    </source>
</evidence>
<dbReference type="EMBL" id="JAHRHJ020000003">
    <property type="protein sequence ID" value="KAH9321310.1"/>
    <property type="molecule type" value="Genomic_DNA"/>
</dbReference>
<sequence length="135" mass="14400">MAAFRSAAAFSCVQSGGIVKFAADAPNLGPLRRQRTVVLSSGSLNFGSISNNKVKIKATAELVEQKGGTEQVLARPRKAAVAEAHNNGNKGGAHSRTFLTEEELFLGIRKKIEAKRLPANAADAMEGVYRNYKNA</sequence>
<proteinExistence type="predicted"/>
<dbReference type="InterPro" id="IPR023083">
    <property type="entry name" value="G3P_O-acylTrfase_N"/>
</dbReference>
<evidence type="ECO:0000313" key="3">
    <source>
        <dbReference type="Proteomes" id="UP000824469"/>
    </source>
</evidence>
<dbReference type="Pfam" id="PF14829">
    <property type="entry name" value="GPAT_N"/>
    <property type="match status" value="1"/>
</dbReference>
<dbReference type="GO" id="GO:0004366">
    <property type="term" value="F:glycerol-3-phosphate O-acyltransferase activity"/>
    <property type="evidence" value="ECO:0007669"/>
    <property type="project" value="InterPro"/>
</dbReference>
<keyword evidence="3" id="KW-1185">Reference proteome</keyword>
<evidence type="ECO:0000259" key="1">
    <source>
        <dbReference type="Pfam" id="PF14829"/>
    </source>
</evidence>
<gene>
    <name evidence="2" type="ORF">KI387_015949</name>
</gene>
<comment type="caution">
    <text evidence="2">The sequence shown here is derived from an EMBL/GenBank/DDBJ whole genome shotgun (WGS) entry which is preliminary data.</text>
</comment>
<protein>
    <recommendedName>
        <fullName evidence="1">Glycerol-3-phosphate O-acyltransferase alpha-helical bundle N-terminal domain-containing protein</fullName>
    </recommendedName>
</protein>
<feature type="domain" description="Glycerol-3-phosphate O-acyltransferase alpha-helical bundle N-terminal" evidence="1">
    <location>
        <begin position="100"/>
        <end position="135"/>
    </location>
</feature>
<feature type="non-terminal residue" evidence="2">
    <location>
        <position position="135"/>
    </location>
</feature>
<dbReference type="Gene3D" id="1.10.1200.50">
    <property type="entry name" value="Glycerol-3-phosphate acyltransferase, alpha helical bundle, N-terminal"/>
    <property type="match status" value="1"/>
</dbReference>
<reference evidence="2 3" key="1">
    <citation type="journal article" date="2021" name="Nat. Plants">
        <title>The Taxus genome provides insights into paclitaxel biosynthesis.</title>
        <authorList>
            <person name="Xiong X."/>
            <person name="Gou J."/>
            <person name="Liao Q."/>
            <person name="Li Y."/>
            <person name="Zhou Q."/>
            <person name="Bi G."/>
            <person name="Li C."/>
            <person name="Du R."/>
            <person name="Wang X."/>
            <person name="Sun T."/>
            <person name="Guo L."/>
            <person name="Liang H."/>
            <person name="Lu P."/>
            <person name="Wu Y."/>
            <person name="Zhang Z."/>
            <person name="Ro D.K."/>
            <person name="Shang Y."/>
            <person name="Huang S."/>
            <person name="Yan J."/>
        </authorList>
    </citation>
    <scope>NUCLEOTIDE SEQUENCE [LARGE SCALE GENOMIC DNA]</scope>
    <source>
        <strain evidence="2">Ta-2019</strain>
    </source>
</reference>
<name>A0AA38GG36_TAXCH</name>
<dbReference type="AlphaFoldDB" id="A0AA38GG36"/>
<accession>A0AA38GG36</accession>
<dbReference type="InterPro" id="IPR038114">
    <property type="entry name" value="GPAT_N_sf"/>
</dbReference>
<organism evidence="2 3">
    <name type="scientific">Taxus chinensis</name>
    <name type="common">Chinese yew</name>
    <name type="synonym">Taxus wallichiana var. chinensis</name>
    <dbReference type="NCBI Taxonomy" id="29808"/>
    <lineage>
        <taxon>Eukaryota</taxon>
        <taxon>Viridiplantae</taxon>
        <taxon>Streptophyta</taxon>
        <taxon>Embryophyta</taxon>
        <taxon>Tracheophyta</taxon>
        <taxon>Spermatophyta</taxon>
        <taxon>Pinopsida</taxon>
        <taxon>Pinidae</taxon>
        <taxon>Conifers II</taxon>
        <taxon>Cupressales</taxon>
        <taxon>Taxaceae</taxon>
        <taxon>Taxus</taxon>
    </lineage>
</organism>
<dbReference type="Proteomes" id="UP000824469">
    <property type="component" value="Unassembled WGS sequence"/>
</dbReference>